<dbReference type="OrthoDB" id="3189065at2"/>
<sequence length="64" mass="6731">MDGDQRILLRGGSVVSMDPAIGDLARGDVLIVGDRIAGAGESLPGEGNHANFCTPEQRQLIVDR</sequence>
<evidence type="ECO:0000313" key="2">
    <source>
        <dbReference type="Proteomes" id="UP000377595"/>
    </source>
</evidence>
<proteinExistence type="predicted"/>
<organism evidence="1 2">
    <name type="scientific">Acrocarpospora pleiomorpha</name>
    <dbReference type="NCBI Taxonomy" id="90975"/>
    <lineage>
        <taxon>Bacteria</taxon>
        <taxon>Bacillati</taxon>
        <taxon>Actinomycetota</taxon>
        <taxon>Actinomycetes</taxon>
        <taxon>Streptosporangiales</taxon>
        <taxon>Streptosporangiaceae</taxon>
        <taxon>Acrocarpospora</taxon>
    </lineage>
</organism>
<name>A0A5M3XR66_9ACTN</name>
<evidence type="ECO:0000313" key="1">
    <source>
        <dbReference type="EMBL" id="GES20848.1"/>
    </source>
</evidence>
<gene>
    <name evidence="1" type="ORF">Aple_037440</name>
</gene>
<protein>
    <submittedName>
        <fullName evidence="1">Uncharacterized protein</fullName>
    </submittedName>
</protein>
<dbReference type="GO" id="GO:0016810">
    <property type="term" value="F:hydrolase activity, acting on carbon-nitrogen (but not peptide) bonds"/>
    <property type="evidence" value="ECO:0007669"/>
    <property type="project" value="InterPro"/>
</dbReference>
<dbReference type="EMBL" id="BLAF01000019">
    <property type="protein sequence ID" value="GES20848.1"/>
    <property type="molecule type" value="Genomic_DNA"/>
</dbReference>
<dbReference type="RefSeq" id="WP_155345867.1">
    <property type="nucleotide sequence ID" value="NZ_BAAAHM010000032.1"/>
</dbReference>
<comment type="caution">
    <text evidence="1">The sequence shown here is derived from an EMBL/GenBank/DDBJ whole genome shotgun (WGS) entry which is preliminary data.</text>
</comment>
<accession>A0A5M3XR66</accession>
<reference evidence="1 2" key="1">
    <citation type="submission" date="2019-10" db="EMBL/GenBank/DDBJ databases">
        <title>Whole genome shotgun sequence of Acrocarpospora pleiomorpha NBRC 16267.</title>
        <authorList>
            <person name="Ichikawa N."/>
            <person name="Kimura A."/>
            <person name="Kitahashi Y."/>
            <person name="Komaki H."/>
            <person name="Oguchi A."/>
        </authorList>
    </citation>
    <scope>NUCLEOTIDE SEQUENCE [LARGE SCALE GENOMIC DNA]</scope>
    <source>
        <strain evidence="1 2">NBRC 16267</strain>
    </source>
</reference>
<dbReference type="SUPFAM" id="SSF51338">
    <property type="entry name" value="Composite domain of metallo-dependent hydrolases"/>
    <property type="match status" value="1"/>
</dbReference>
<dbReference type="Proteomes" id="UP000377595">
    <property type="component" value="Unassembled WGS sequence"/>
</dbReference>
<dbReference type="InterPro" id="IPR011059">
    <property type="entry name" value="Metal-dep_hydrolase_composite"/>
</dbReference>
<dbReference type="Gene3D" id="2.30.40.10">
    <property type="entry name" value="Urease, subunit C, domain 1"/>
    <property type="match status" value="1"/>
</dbReference>
<dbReference type="AlphaFoldDB" id="A0A5M3XR66"/>
<keyword evidence="2" id="KW-1185">Reference proteome</keyword>